<proteinExistence type="predicted"/>
<name>A0ACB7Z9X7_9ERIC</name>
<reference evidence="1 2" key="1">
    <citation type="journal article" date="2021" name="Hortic Res">
        <title>High-quality reference genome and annotation aids understanding of berry development for evergreen blueberry (Vaccinium darrowii).</title>
        <authorList>
            <person name="Yu J."/>
            <person name="Hulse-Kemp A.M."/>
            <person name="Babiker E."/>
            <person name="Staton M."/>
        </authorList>
    </citation>
    <scope>NUCLEOTIDE SEQUENCE [LARGE SCALE GENOMIC DNA]</scope>
    <source>
        <strain evidence="2">cv. NJ 8807/NJ 8810</strain>
        <tissue evidence="1">Young leaf</tissue>
    </source>
</reference>
<protein>
    <submittedName>
        <fullName evidence="1">Uncharacterized protein</fullName>
    </submittedName>
</protein>
<organism evidence="1 2">
    <name type="scientific">Vaccinium darrowii</name>
    <dbReference type="NCBI Taxonomy" id="229202"/>
    <lineage>
        <taxon>Eukaryota</taxon>
        <taxon>Viridiplantae</taxon>
        <taxon>Streptophyta</taxon>
        <taxon>Embryophyta</taxon>
        <taxon>Tracheophyta</taxon>
        <taxon>Spermatophyta</taxon>
        <taxon>Magnoliopsida</taxon>
        <taxon>eudicotyledons</taxon>
        <taxon>Gunneridae</taxon>
        <taxon>Pentapetalae</taxon>
        <taxon>asterids</taxon>
        <taxon>Ericales</taxon>
        <taxon>Ericaceae</taxon>
        <taxon>Vaccinioideae</taxon>
        <taxon>Vaccinieae</taxon>
        <taxon>Vaccinium</taxon>
    </lineage>
</organism>
<sequence length="178" mass="19444">MSSPFSHCVYLLLILLTLSTSSSAAAVNDTLTAYEVLEEYDFPIGLLPQGVTGYELDTSTGKFKAYLNTSGTCTFTISSYEVKYKSTIAGYITTDKLYKLSGISVKVLFLWLNIAEVIRDGDELEFSVGIASADFAVDGFDESPECGCGFDCDDVSGGRMRSGWANFNLFRFLSNLLD</sequence>
<dbReference type="Proteomes" id="UP000828048">
    <property type="component" value="Chromosome 12"/>
</dbReference>
<dbReference type="EMBL" id="CM037162">
    <property type="protein sequence ID" value="KAH7862573.1"/>
    <property type="molecule type" value="Genomic_DNA"/>
</dbReference>
<gene>
    <name evidence="1" type="ORF">Vadar_006609</name>
</gene>
<comment type="caution">
    <text evidence="1">The sequence shown here is derived from an EMBL/GenBank/DDBJ whole genome shotgun (WGS) entry which is preliminary data.</text>
</comment>
<accession>A0ACB7Z9X7</accession>
<keyword evidence="2" id="KW-1185">Reference proteome</keyword>
<evidence type="ECO:0000313" key="1">
    <source>
        <dbReference type="EMBL" id="KAH7862573.1"/>
    </source>
</evidence>
<evidence type="ECO:0000313" key="2">
    <source>
        <dbReference type="Proteomes" id="UP000828048"/>
    </source>
</evidence>